<dbReference type="Proteomes" id="UP000631181">
    <property type="component" value="Unassembled WGS sequence"/>
</dbReference>
<keyword evidence="4" id="KW-1185">Reference proteome</keyword>
<keyword evidence="1" id="KW-0812">Transmembrane</keyword>
<feature type="chain" id="PRO_5035164375" evidence="2">
    <location>
        <begin position="18"/>
        <end position="198"/>
    </location>
</feature>
<gene>
    <name evidence="3" type="ORF">PECM_001741</name>
</gene>
<feature type="signal peptide" evidence="2">
    <location>
        <begin position="1"/>
        <end position="17"/>
    </location>
</feature>
<comment type="caution">
    <text evidence="3">The sequence shown here is derived from an EMBL/GenBank/DDBJ whole genome shotgun (WGS) entry which is preliminary data.</text>
</comment>
<evidence type="ECO:0000313" key="3">
    <source>
        <dbReference type="EMBL" id="KAF7713003.1"/>
    </source>
</evidence>
<keyword evidence="1" id="KW-1133">Transmembrane helix</keyword>
<evidence type="ECO:0000256" key="2">
    <source>
        <dbReference type="SAM" id="SignalP"/>
    </source>
</evidence>
<organism evidence="3 4">
    <name type="scientific">Penicillium ucsense</name>
    <dbReference type="NCBI Taxonomy" id="2839758"/>
    <lineage>
        <taxon>Eukaryota</taxon>
        <taxon>Fungi</taxon>
        <taxon>Dikarya</taxon>
        <taxon>Ascomycota</taxon>
        <taxon>Pezizomycotina</taxon>
        <taxon>Eurotiomycetes</taxon>
        <taxon>Eurotiomycetidae</taxon>
        <taxon>Eurotiales</taxon>
        <taxon>Aspergillaceae</taxon>
        <taxon>Penicillium</taxon>
    </lineage>
</organism>
<dbReference type="OrthoDB" id="5419608at2759"/>
<name>A0A8J8VWL8_9EURO</name>
<keyword evidence="1" id="KW-0472">Membrane</keyword>
<evidence type="ECO:0000256" key="1">
    <source>
        <dbReference type="SAM" id="Phobius"/>
    </source>
</evidence>
<accession>A0A8J8VWL8</accession>
<evidence type="ECO:0000313" key="4">
    <source>
        <dbReference type="Proteomes" id="UP000631181"/>
    </source>
</evidence>
<keyword evidence="2" id="KW-0732">Signal</keyword>
<dbReference type="EMBL" id="WIWV01000138">
    <property type="protein sequence ID" value="KAF7713003.1"/>
    <property type="molecule type" value="Genomic_DNA"/>
</dbReference>
<reference evidence="3" key="1">
    <citation type="journal article" date="2020" name="Front. Microbiol.">
        <title>Gene regulatory networks of Penicillium echinulatum 2HH and Penicillium oxalicum 114-2 inferred by a computational biology approach.</title>
        <authorList>
            <person name="Lenz A.R."/>
            <person name="Galan-Vasquez E."/>
            <person name="Balbinot E."/>
            <person name="De Abreu F.P."/>
            <person name="De Oliveira N.S."/>
            <person name="Da Rosa L.O."/>
            <person name="De Avila E Silva S."/>
            <person name="Camassola M."/>
            <person name="Dillon A.J.P."/>
            <person name="Perez-Rueda E."/>
        </authorList>
    </citation>
    <scope>NUCLEOTIDE SEQUENCE</scope>
    <source>
        <strain evidence="3">S1M29</strain>
    </source>
</reference>
<proteinExistence type="predicted"/>
<feature type="transmembrane region" description="Helical" evidence="1">
    <location>
        <begin position="176"/>
        <end position="197"/>
    </location>
</feature>
<protein>
    <submittedName>
        <fullName evidence="3">Uncharacterized protein</fullName>
    </submittedName>
</protein>
<sequence length="198" mass="18742">MQSKFLAALLFSATALAAPQAGSEMPDAAALLDSVPSSILTVLETAIPASWYQDMMNSASRDSIMSDIAAGTLPAWYNSLPNSVKAWATSAGNGLIGDYSAATATAAAWASDASTAVTGMATAVSAAESGASAAASSFASEARSAVSAASTAAAAAASSASSAAAASATSTGGAPIATGGVAVGIMGAAGILGLALAL</sequence>
<dbReference type="AlphaFoldDB" id="A0A8J8VWL8"/>